<dbReference type="InterPro" id="IPR016204">
    <property type="entry name" value="HDH"/>
</dbReference>
<dbReference type="HOGENOM" id="CLU_009116_1_0_7"/>
<dbReference type="UniPathway" id="UPA00050">
    <property type="reaction ID" value="UER00063"/>
</dbReference>
<feature type="binding site" evidence="15">
    <location>
        <position position="191"/>
    </location>
    <ligand>
        <name>L-homoserine</name>
        <dbReference type="ChEBI" id="CHEBI:57476"/>
    </ligand>
</feature>
<gene>
    <name evidence="19" type="ordered locus">Desti_1693</name>
</gene>
<dbReference type="PIRSF" id="PIRSF000098">
    <property type="entry name" value="Homoser_dehydrog"/>
    <property type="match status" value="1"/>
</dbReference>
<protein>
    <recommendedName>
        <fullName evidence="6 16">Homoserine dehydrogenase</fullName>
        <ecNumber evidence="5 16">1.1.1.3</ecNumber>
    </recommendedName>
</protein>
<dbReference type="EMBL" id="CP003360">
    <property type="protein sequence ID" value="AFM24404.1"/>
    <property type="molecule type" value="Genomic_DNA"/>
</dbReference>
<evidence type="ECO:0000256" key="13">
    <source>
        <dbReference type="ARBA" id="ARBA00023167"/>
    </source>
</evidence>
<dbReference type="RefSeq" id="WP_014809552.1">
    <property type="nucleotide sequence ID" value="NC_018025.1"/>
</dbReference>
<evidence type="ECO:0000256" key="1">
    <source>
        <dbReference type="ARBA" id="ARBA00001920"/>
    </source>
</evidence>
<dbReference type="NCBIfam" id="NF004976">
    <property type="entry name" value="PRK06349.1"/>
    <property type="match status" value="1"/>
</dbReference>
<dbReference type="Pfam" id="PF03447">
    <property type="entry name" value="NAD_binding_3"/>
    <property type="match status" value="1"/>
</dbReference>
<keyword evidence="10 15" id="KW-0521">NADP</keyword>
<dbReference type="Pfam" id="PF01842">
    <property type="entry name" value="ACT"/>
    <property type="match status" value="1"/>
</dbReference>
<dbReference type="CDD" id="cd04881">
    <property type="entry name" value="ACT_HSDH-Hom"/>
    <property type="match status" value="1"/>
</dbReference>
<dbReference type="Gene3D" id="3.40.50.720">
    <property type="entry name" value="NAD(P)-binding Rossmann-like Domain"/>
    <property type="match status" value="1"/>
</dbReference>
<dbReference type="InterPro" id="IPR002912">
    <property type="entry name" value="ACT_dom"/>
</dbReference>
<dbReference type="InterPro" id="IPR045865">
    <property type="entry name" value="ACT-like_dom_sf"/>
</dbReference>
<dbReference type="PROSITE" id="PS01042">
    <property type="entry name" value="HOMOSER_DHGENASE"/>
    <property type="match status" value="1"/>
</dbReference>
<keyword evidence="13 16" id="KW-0486">Methionine biosynthesis</keyword>
<evidence type="ECO:0000256" key="15">
    <source>
        <dbReference type="PIRSR" id="PIRSR000098-2"/>
    </source>
</evidence>
<feature type="binding site" evidence="15">
    <location>
        <position position="105"/>
    </location>
    <ligand>
        <name>NADPH</name>
        <dbReference type="ChEBI" id="CHEBI:57783"/>
    </ligand>
</feature>
<keyword evidence="20" id="KW-1185">Reference proteome</keyword>
<evidence type="ECO:0000313" key="19">
    <source>
        <dbReference type="EMBL" id="AFM24404.1"/>
    </source>
</evidence>
<feature type="active site" description="Proton donor" evidence="14">
    <location>
        <position position="206"/>
    </location>
</feature>
<dbReference type="UniPathway" id="UPA00051">
    <property type="reaction ID" value="UER00465"/>
</dbReference>
<feature type="domain" description="ACT" evidence="18">
    <location>
        <begin position="356"/>
        <end position="431"/>
    </location>
</feature>
<dbReference type="InterPro" id="IPR005106">
    <property type="entry name" value="Asp/hSer_DH_NAD-bd"/>
</dbReference>
<evidence type="ECO:0000256" key="17">
    <source>
        <dbReference type="RuleBase" id="RU004171"/>
    </source>
</evidence>
<dbReference type="PATRIC" id="fig|706587.4.peg.1935"/>
<evidence type="ECO:0000256" key="4">
    <source>
        <dbReference type="ARBA" id="ARBA00006753"/>
    </source>
</evidence>
<dbReference type="Gene3D" id="3.30.70.260">
    <property type="match status" value="1"/>
</dbReference>
<dbReference type="FunFam" id="3.40.50.720:FF:000062">
    <property type="entry name" value="Homoserine dehydrogenase"/>
    <property type="match status" value="1"/>
</dbReference>
<sequence length="438" mass="47245">MKEVSIGLIGFGTVGAGVVQILEENRDVLEARVGVPVRLKRIADLNIESDRGVKVDRSLLTTNAMEVVRDPEISVVVELIGGYEPAKSLILEAFKNGKQVVTANKALLAEHGPEVFQAAHKAGVDIGFEAAVAGGIPILRSLREGLVANRFDKILAILNGTCNFILTAMDSTPGVSFDEVLKKAQELGYAEADPALDIDGIDSAHKLVLVLSLTHGIRVPPRSIHVEGIRNIDPFDVAMAHEFSYKIKLLAIIRRDGDNVDARLHPTLLPEDHPLARVDGVFNGIFLHGDMVGDQLFYGRGAGRESTASAVIGDVIEMARSAARGEAGRVPPLGYPESWKASGKLKNISEIVTNYYLRIKAMDRPGVLSKVAGILGEHQISLHSVVQKSRQSSAAVPVVFLTHLAKEADLQIACEKISRLDDVEGAPVILRIEDETLN</sequence>
<dbReference type="eggNOG" id="COG0460">
    <property type="taxonomic scope" value="Bacteria"/>
</dbReference>
<dbReference type="SUPFAM" id="SSF55021">
    <property type="entry name" value="ACT-like"/>
    <property type="match status" value="1"/>
</dbReference>
<evidence type="ECO:0000256" key="11">
    <source>
        <dbReference type="ARBA" id="ARBA00023002"/>
    </source>
</evidence>
<dbReference type="PROSITE" id="PS51671">
    <property type="entry name" value="ACT"/>
    <property type="match status" value="1"/>
</dbReference>
<dbReference type="GO" id="GO:0004412">
    <property type="term" value="F:homoserine dehydrogenase activity"/>
    <property type="evidence" value="ECO:0007669"/>
    <property type="project" value="UniProtKB-EC"/>
</dbReference>
<keyword evidence="11 16" id="KW-0560">Oxidoreductase</keyword>
<evidence type="ECO:0000259" key="18">
    <source>
        <dbReference type="PROSITE" id="PS51671"/>
    </source>
</evidence>
<comment type="similarity">
    <text evidence="4 17">Belongs to the homoserine dehydrogenase family.</text>
</comment>
<evidence type="ECO:0000256" key="9">
    <source>
        <dbReference type="ARBA" id="ARBA00022723"/>
    </source>
</evidence>
<dbReference type="AlphaFoldDB" id="I4C4B3"/>
<dbReference type="EC" id="1.1.1.3" evidence="5 16"/>
<organism evidence="19 20">
    <name type="scientific">Desulfomonile tiedjei (strain ATCC 49306 / DSM 6799 / DCB-1)</name>
    <dbReference type="NCBI Taxonomy" id="706587"/>
    <lineage>
        <taxon>Bacteria</taxon>
        <taxon>Pseudomonadati</taxon>
        <taxon>Thermodesulfobacteriota</taxon>
        <taxon>Desulfomonilia</taxon>
        <taxon>Desulfomonilales</taxon>
        <taxon>Desulfomonilaceae</taxon>
        <taxon>Desulfomonile</taxon>
    </lineage>
</organism>
<comment type="pathway">
    <text evidence="2 16">Amino-acid biosynthesis; L-threonine biosynthesis; L-threonine from L-aspartate: step 3/5.</text>
</comment>
<name>I4C4B3_DESTA</name>
<dbReference type="FunFam" id="3.30.360.10:FF:000005">
    <property type="entry name" value="Homoserine dehydrogenase"/>
    <property type="match status" value="1"/>
</dbReference>
<evidence type="ECO:0000256" key="8">
    <source>
        <dbReference type="ARBA" id="ARBA00022697"/>
    </source>
</evidence>
<accession>I4C4B3</accession>
<evidence type="ECO:0000256" key="7">
    <source>
        <dbReference type="ARBA" id="ARBA00022605"/>
    </source>
</evidence>
<dbReference type="STRING" id="706587.Desti_1693"/>
<keyword evidence="8 16" id="KW-0791">Threonine biosynthesis</keyword>
<dbReference type="InterPro" id="IPR001342">
    <property type="entry name" value="HDH_cat"/>
</dbReference>
<evidence type="ECO:0000256" key="2">
    <source>
        <dbReference type="ARBA" id="ARBA00005056"/>
    </source>
</evidence>
<evidence type="ECO:0000256" key="5">
    <source>
        <dbReference type="ARBA" id="ARBA00013213"/>
    </source>
</evidence>
<evidence type="ECO:0000256" key="16">
    <source>
        <dbReference type="RuleBase" id="RU000579"/>
    </source>
</evidence>
<dbReference type="KEGG" id="dti:Desti_1693"/>
<evidence type="ECO:0000256" key="10">
    <source>
        <dbReference type="ARBA" id="ARBA00022857"/>
    </source>
</evidence>
<comment type="catalytic activity">
    <reaction evidence="16">
        <text>L-homoserine + NADP(+) = L-aspartate 4-semialdehyde + NADPH + H(+)</text>
        <dbReference type="Rhea" id="RHEA:15761"/>
        <dbReference type="ChEBI" id="CHEBI:15378"/>
        <dbReference type="ChEBI" id="CHEBI:57476"/>
        <dbReference type="ChEBI" id="CHEBI:57783"/>
        <dbReference type="ChEBI" id="CHEBI:58349"/>
        <dbReference type="ChEBI" id="CHEBI:537519"/>
        <dbReference type="EC" id="1.1.1.3"/>
    </reaction>
</comment>
<evidence type="ECO:0000256" key="12">
    <source>
        <dbReference type="ARBA" id="ARBA00023027"/>
    </source>
</evidence>
<dbReference type="GO" id="GO:0009088">
    <property type="term" value="P:threonine biosynthetic process"/>
    <property type="evidence" value="ECO:0007669"/>
    <property type="project" value="UniProtKB-UniPathway"/>
</dbReference>
<dbReference type="PANTHER" id="PTHR43331">
    <property type="entry name" value="HOMOSERINE DEHYDROGENASE"/>
    <property type="match status" value="1"/>
</dbReference>
<dbReference type="Gene3D" id="3.30.360.10">
    <property type="entry name" value="Dihydrodipicolinate Reductase, domain 2"/>
    <property type="match status" value="1"/>
</dbReference>
<dbReference type="SUPFAM" id="SSF55347">
    <property type="entry name" value="Glyceraldehyde-3-phosphate dehydrogenase-like, C-terminal domain"/>
    <property type="match status" value="1"/>
</dbReference>
<evidence type="ECO:0000256" key="6">
    <source>
        <dbReference type="ARBA" id="ARBA00013376"/>
    </source>
</evidence>
<keyword evidence="9" id="KW-0479">Metal-binding</keyword>
<keyword evidence="7 16" id="KW-0028">Amino-acid biosynthesis</keyword>
<dbReference type="PANTHER" id="PTHR43331:SF1">
    <property type="entry name" value="HOMOSERINE DEHYDROGENASE"/>
    <property type="match status" value="1"/>
</dbReference>
<feature type="binding site" evidence="15">
    <location>
        <begin position="9"/>
        <end position="16"/>
    </location>
    <ligand>
        <name>NADP(+)</name>
        <dbReference type="ChEBI" id="CHEBI:58349"/>
    </ligand>
</feature>
<evidence type="ECO:0000256" key="3">
    <source>
        <dbReference type="ARBA" id="ARBA00005062"/>
    </source>
</evidence>
<dbReference type="GO" id="GO:0050661">
    <property type="term" value="F:NADP binding"/>
    <property type="evidence" value="ECO:0007669"/>
    <property type="project" value="InterPro"/>
</dbReference>
<evidence type="ECO:0000313" key="20">
    <source>
        <dbReference type="Proteomes" id="UP000006055"/>
    </source>
</evidence>
<dbReference type="GO" id="GO:0009086">
    <property type="term" value="P:methionine biosynthetic process"/>
    <property type="evidence" value="ECO:0007669"/>
    <property type="project" value="UniProtKB-KW"/>
</dbReference>
<dbReference type="Proteomes" id="UP000006055">
    <property type="component" value="Chromosome"/>
</dbReference>
<dbReference type="InterPro" id="IPR019811">
    <property type="entry name" value="HDH_CS"/>
</dbReference>
<dbReference type="SUPFAM" id="SSF51735">
    <property type="entry name" value="NAD(P)-binding Rossmann-fold domains"/>
    <property type="match status" value="1"/>
</dbReference>
<dbReference type="GO" id="GO:0046872">
    <property type="term" value="F:metal ion binding"/>
    <property type="evidence" value="ECO:0007669"/>
    <property type="project" value="UniProtKB-KW"/>
</dbReference>
<dbReference type="InterPro" id="IPR036291">
    <property type="entry name" value="NAD(P)-bd_dom_sf"/>
</dbReference>
<comment type="pathway">
    <text evidence="3 16">Amino-acid biosynthesis; L-methionine biosynthesis via de novo pathway; L-homoserine from L-aspartate: step 3/3.</text>
</comment>
<evidence type="ECO:0000256" key="14">
    <source>
        <dbReference type="PIRSR" id="PIRSR000098-1"/>
    </source>
</evidence>
<comment type="cofactor">
    <cofactor evidence="1">
        <name>a metal cation</name>
        <dbReference type="ChEBI" id="CHEBI:25213"/>
    </cofactor>
</comment>
<dbReference type="OrthoDB" id="9808167at2"/>
<keyword evidence="12" id="KW-0520">NAD</keyword>
<dbReference type="Pfam" id="PF00742">
    <property type="entry name" value="Homoserine_dh"/>
    <property type="match status" value="1"/>
</dbReference>
<reference evidence="20" key="1">
    <citation type="submission" date="2012-06" db="EMBL/GenBank/DDBJ databases">
        <title>Complete sequence of chromosome of Desulfomonile tiedjei DSM 6799.</title>
        <authorList>
            <person name="Lucas S."/>
            <person name="Copeland A."/>
            <person name="Lapidus A."/>
            <person name="Glavina del Rio T."/>
            <person name="Dalin E."/>
            <person name="Tice H."/>
            <person name="Bruce D."/>
            <person name="Goodwin L."/>
            <person name="Pitluck S."/>
            <person name="Peters L."/>
            <person name="Ovchinnikova G."/>
            <person name="Zeytun A."/>
            <person name="Lu M."/>
            <person name="Kyrpides N."/>
            <person name="Mavromatis K."/>
            <person name="Ivanova N."/>
            <person name="Brettin T."/>
            <person name="Detter J.C."/>
            <person name="Han C."/>
            <person name="Larimer F."/>
            <person name="Land M."/>
            <person name="Hauser L."/>
            <person name="Markowitz V."/>
            <person name="Cheng J.-F."/>
            <person name="Hugenholtz P."/>
            <person name="Woyke T."/>
            <person name="Wu D."/>
            <person name="Spring S."/>
            <person name="Schroeder M."/>
            <person name="Brambilla E."/>
            <person name="Klenk H.-P."/>
            <person name="Eisen J.A."/>
        </authorList>
    </citation>
    <scope>NUCLEOTIDE SEQUENCE [LARGE SCALE GENOMIC DNA]</scope>
    <source>
        <strain evidence="20">ATCC 49306 / DSM 6799 / DCB-1</strain>
    </source>
</reference>
<proteinExistence type="inferred from homology"/>